<name>A0A9E6ZZQ3_9HYPH</name>
<dbReference type="EMBL" id="CP083239">
    <property type="protein sequence ID" value="UOK71670.1"/>
    <property type="molecule type" value="Genomic_DNA"/>
</dbReference>
<evidence type="ECO:0000256" key="1">
    <source>
        <dbReference type="SAM" id="MobiDB-lite"/>
    </source>
</evidence>
<reference evidence="2" key="1">
    <citation type="submission" date="2021-09" db="EMBL/GenBank/DDBJ databases">
        <title>Network and meta-omics reveal the key degrader and cooperation patterns in an efficient 1,4-dioxane-degrading microbial community.</title>
        <authorList>
            <person name="Dai C."/>
        </authorList>
    </citation>
    <scope>NUCLEOTIDE SEQUENCE</scope>
    <source>
        <strain evidence="2">ZM13</strain>
    </source>
</reference>
<gene>
    <name evidence="2" type="ORF">K9D25_02805</name>
</gene>
<accession>A0A9E6ZZQ3</accession>
<proteinExistence type="predicted"/>
<dbReference type="RefSeq" id="WP_244379028.1">
    <property type="nucleotide sequence ID" value="NZ_CP083239.1"/>
</dbReference>
<dbReference type="Proteomes" id="UP000831684">
    <property type="component" value="Chromosome"/>
</dbReference>
<evidence type="ECO:0000313" key="3">
    <source>
        <dbReference type="Proteomes" id="UP000831684"/>
    </source>
</evidence>
<organism evidence="2 3">
    <name type="scientific">Ancylobacter polymorphus</name>
    <dbReference type="NCBI Taxonomy" id="223390"/>
    <lineage>
        <taxon>Bacteria</taxon>
        <taxon>Pseudomonadati</taxon>
        <taxon>Pseudomonadota</taxon>
        <taxon>Alphaproteobacteria</taxon>
        <taxon>Hyphomicrobiales</taxon>
        <taxon>Xanthobacteraceae</taxon>
        <taxon>Ancylobacter</taxon>
    </lineage>
</organism>
<sequence length="367" mass="40296">MYIETNQDVATNNNPADIAAAVERRTKTSRARAVTPSQPTSAMPAPAHPIHGGAAEKAVQPNCAPPAVVDPDYVPLPDYVPSDAVTALVAQIQNDHKFRQGMIRAKNRIVLQGMACVRVAIHQPADYENDATKKALRERADKIYREAAANPDHEFHERIWPYLMAAEPLENAAAGAARGLDKLAKQLPVFPWVQSVKGLGTVSFATIVGEAGDIGTYRNPSCLWKRMGVAVIGGKAQGKPGAGATAEDWIAHGYRAPRRSVSWNARNGLILGMGKWRPMFGEDVDANPDLTPYQRLFAKRVRHEAIKCPHRRKDGTIILGEDGQPLRIKCSATGKESYSAHAIARAMRYVEKRMLKDLYLNWRRASA</sequence>
<dbReference type="KEGG" id="apol:K9D25_02805"/>
<evidence type="ECO:0000313" key="2">
    <source>
        <dbReference type="EMBL" id="UOK71670.1"/>
    </source>
</evidence>
<feature type="region of interest" description="Disordered" evidence="1">
    <location>
        <begin position="25"/>
        <end position="45"/>
    </location>
</feature>
<protein>
    <submittedName>
        <fullName evidence="2">Uncharacterized protein</fullName>
    </submittedName>
</protein>
<dbReference type="AlphaFoldDB" id="A0A9E6ZZQ3"/>